<name>A0A445EYT4_GLYSO</name>
<organism evidence="2 3">
    <name type="scientific">Glycine soja</name>
    <name type="common">Wild soybean</name>
    <dbReference type="NCBI Taxonomy" id="3848"/>
    <lineage>
        <taxon>Eukaryota</taxon>
        <taxon>Viridiplantae</taxon>
        <taxon>Streptophyta</taxon>
        <taxon>Embryophyta</taxon>
        <taxon>Tracheophyta</taxon>
        <taxon>Spermatophyta</taxon>
        <taxon>Magnoliopsida</taxon>
        <taxon>eudicotyledons</taxon>
        <taxon>Gunneridae</taxon>
        <taxon>Pentapetalae</taxon>
        <taxon>rosids</taxon>
        <taxon>fabids</taxon>
        <taxon>Fabales</taxon>
        <taxon>Fabaceae</taxon>
        <taxon>Papilionoideae</taxon>
        <taxon>50 kb inversion clade</taxon>
        <taxon>NPAAA clade</taxon>
        <taxon>indigoferoid/millettioid clade</taxon>
        <taxon>Phaseoleae</taxon>
        <taxon>Glycine</taxon>
        <taxon>Glycine subgen. Soja</taxon>
    </lineage>
</organism>
<dbReference type="Pfam" id="PF14223">
    <property type="entry name" value="Retrotran_gag_2"/>
    <property type="match status" value="1"/>
</dbReference>
<dbReference type="PANTHER" id="PTHR34676">
    <property type="entry name" value="DUF4219 DOMAIN-CONTAINING PROTEIN-RELATED"/>
    <property type="match status" value="1"/>
</dbReference>
<dbReference type="Proteomes" id="UP000289340">
    <property type="component" value="Unassembled WGS sequence"/>
</dbReference>
<feature type="region of interest" description="Disordered" evidence="1">
    <location>
        <begin position="280"/>
        <end position="306"/>
    </location>
</feature>
<gene>
    <name evidence="2" type="ORF">D0Y65_055168</name>
</gene>
<comment type="caution">
    <text evidence="2">The sequence shown here is derived from an EMBL/GenBank/DDBJ whole genome shotgun (WGS) entry which is preliminary data.</text>
</comment>
<evidence type="ECO:0000313" key="3">
    <source>
        <dbReference type="Proteomes" id="UP000289340"/>
    </source>
</evidence>
<proteinExistence type="predicted"/>
<reference evidence="2 3" key="1">
    <citation type="submission" date="2018-09" db="EMBL/GenBank/DDBJ databases">
        <title>A high-quality reference genome of wild soybean provides a powerful tool to mine soybean genomes.</title>
        <authorList>
            <person name="Xie M."/>
            <person name="Chung C.Y.L."/>
            <person name="Li M.-W."/>
            <person name="Wong F.-L."/>
            <person name="Chan T.-F."/>
            <person name="Lam H.-M."/>
        </authorList>
    </citation>
    <scope>NUCLEOTIDE SEQUENCE [LARGE SCALE GENOMIC DNA]</scope>
    <source>
        <strain evidence="3">cv. W05</strain>
        <tissue evidence="2">Hypocotyl of etiolated seedlings</tissue>
    </source>
</reference>
<evidence type="ECO:0000313" key="2">
    <source>
        <dbReference type="EMBL" id="RZB41525.1"/>
    </source>
</evidence>
<dbReference type="EMBL" id="QZWG01000982">
    <property type="protein sequence ID" value="RZB41525.1"/>
    <property type="molecule type" value="Genomic_DNA"/>
</dbReference>
<keyword evidence="3" id="KW-1185">Reference proteome</keyword>
<feature type="compositionally biased region" description="Polar residues" evidence="1">
    <location>
        <begin position="280"/>
        <end position="289"/>
    </location>
</feature>
<evidence type="ECO:0000256" key="1">
    <source>
        <dbReference type="SAM" id="MobiDB-lite"/>
    </source>
</evidence>
<protein>
    <recommendedName>
        <fullName evidence="4">UBN2 domain-containing protein</fullName>
    </recommendedName>
</protein>
<evidence type="ECO:0008006" key="4">
    <source>
        <dbReference type="Google" id="ProtNLM"/>
    </source>
</evidence>
<accession>A0A445EYT4</accession>
<dbReference type="AlphaFoldDB" id="A0A445EYT4"/>
<sequence>MIAFFESTHIDMWDVVEKGNHIPLDARRNETPRDRWIDEHKSKFLLNSHARNALLCTLSQEEYSNVQNFRSVKQMWDTLAIIYEGSFEVKRNKLSLLIRKYELFNMEEGEDIQNIFGRFQTILNKLRSLGRHYDNYDQIELVGILKVHGQELAQDEGTKKGKSLALMVKRPKHNSASKESLSKALAINEDDELSLITRKIRKMWKNKNSSRSKRSFHKKEKSLIICYECKKPSTSSWNKKFFKPKKKSLMSTWEDLDDSSSDEDSEEEANLCLMADASTSKADPTLDTSSNDEDSQPDDNVNSGKELRKKNSNLWIECQHYKKMSSDLNCKLKGCEVFKELPPEIVNLYEEIENLKDKLGKFVGGHEALNKIIKVQRKPKDKSSHGFC</sequence>
<dbReference type="PANTHER" id="PTHR34676:SF27">
    <property type="entry name" value="ASPARTYL-TRNA SYNTHETASE"/>
    <property type="match status" value="1"/>
</dbReference>